<dbReference type="Gene3D" id="3.10.580.10">
    <property type="entry name" value="CBS-domain"/>
    <property type="match status" value="1"/>
</dbReference>
<keyword evidence="5 9" id="KW-1133">Transmembrane helix</keyword>
<dbReference type="Pfam" id="PF03471">
    <property type="entry name" value="CorC_HlyC"/>
    <property type="match status" value="1"/>
</dbReference>
<feature type="transmembrane region" description="Helical" evidence="10">
    <location>
        <begin position="92"/>
        <end position="112"/>
    </location>
</feature>
<feature type="transmembrane region" description="Helical" evidence="10">
    <location>
        <begin position="133"/>
        <end position="156"/>
    </location>
</feature>
<dbReference type="FunFam" id="3.10.580.10:FF:000002">
    <property type="entry name" value="Magnesium/cobalt efflux protein CorC"/>
    <property type="match status" value="1"/>
</dbReference>
<reference evidence="13" key="1">
    <citation type="submission" date="2023-07" db="EMBL/GenBank/DDBJ databases">
        <title>Genomic Encyclopedia of Type Strains, Phase IV (KMG-IV): sequencing the most valuable type-strain genomes for metagenomic binning, comparative biology and taxonomic classification.</title>
        <authorList>
            <person name="Goeker M."/>
        </authorList>
    </citation>
    <scope>NUCLEOTIDE SEQUENCE</scope>
    <source>
        <strain evidence="13">DSM 19659</strain>
    </source>
</reference>
<dbReference type="InterPro" id="IPR000644">
    <property type="entry name" value="CBS_dom"/>
</dbReference>
<dbReference type="Proteomes" id="UP001241537">
    <property type="component" value="Unassembled WGS sequence"/>
</dbReference>
<dbReference type="PROSITE" id="PS51846">
    <property type="entry name" value="CNNM"/>
    <property type="match status" value="1"/>
</dbReference>
<feature type="domain" description="CBS" evidence="11">
    <location>
        <begin position="271"/>
        <end position="328"/>
    </location>
</feature>
<dbReference type="Pfam" id="PF00571">
    <property type="entry name" value="CBS"/>
    <property type="match status" value="2"/>
</dbReference>
<keyword evidence="4" id="KW-0677">Repeat</keyword>
<evidence type="ECO:0000313" key="13">
    <source>
        <dbReference type="EMBL" id="MDQ0151365.1"/>
    </source>
</evidence>
<evidence type="ECO:0000256" key="5">
    <source>
        <dbReference type="ARBA" id="ARBA00022989"/>
    </source>
</evidence>
<dbReference type="GO" id="GO:0005886">
    <property type="term" value="C:plasma membrane"/>
    <property type="evidence" value="ECO:0007669"/>
    <property type="project" value="TreeGrafter"/>
</dbReference>
<dbReference type="CDD" id="cd04590">
    <property type="entry name" value="CBS_pair_CorC_HlyC_assoc"/>
    <property type="match status" value="1"/>
</dbReference>
<evidence type="ECO:0000256" key="1">
    <source>
        <dbReference type="ARBA" id="ARBA00004141"/>
    </source>
</evidence>
<dbReference type="SUPFAM" id="SSF54631">
    <property type="entry name" value="CBS-domain pair"/>
    <property type="match status" value="1"/>
</dbReference>
<evidence type="ECO:0000256" key="6">
    <source>
        <dbReference type="ARBA" id="ARBA00023122"/>
    </source>
</evidence>
<dbReference type="InterPro" id="IPR036318">
    <property type="entry name" value="FAD-bd_PCMH-like_sf"/>
</dbReference>
<protein>
    <submittedName>
        <fullName evidence="13">CBS domain containing-hemolysin-like protein</fullName>
    </submittedName>
</protein>
<evidence type="ECO:0000256" key="2">
    <source>
        <dbReference type="ARBA" id="ARBA00006337"/>
    </source>
</evidence>
<dbReference type="InterPro" id="IPR002550">
    <property type="entry name" value="CNNM"/>
</dbReference>
<dbReference type="SMART" id="SM01091">
    <property type="entry name" value="CorC_HlyC"/>
    <property type="match status" value="1"/>
</dbReference>
<evidence type="ECO:0000256" key="10">
    <source>
        <dbReference type="SAM" id="Phobius"/>
    </source>
</evidence>
<dbReference type="InterPro" id="IPR016169">
    <property type="entry name" value="FAD-bd_PCMH_sub2"/>
</dbReference>
<feature type="transmembrane region" description="Helical" evidence="10">
    <location>
        <begin position="6"/>
        <end position="29"/>
    </location>
</feature>
<gene>
    <name evidence="13" type="ORF">J2S20_000039</name>
</gene>
<keyword evidence="14" id="KW-1185">Reference proteome</keyword>
<evidence type="ECO:0000256" key="8">
    <source>
        <dbReference type="PROSITE-ProRule" id="PRU00703"/>
    </source>
</evidence>
<feature type="domain" description="CNNM transmembrane" evidence="12">
    <location>
        <begin position="1"/>
        <end position="189"/>
    </location>
</feature>
<evidence type="ECO:0000256" key="3">
    <source>
        <dbReference type="ARBA" id="ARBA00022692"/>
    </source>
</evidence>
<dbReference type="EMBL" id="JAUSTO010000001">
    <property type="protein sequence ID" value="MDQ0151365.1"/>
    <property type="molecule type" value="Genomic_DNA"/>
</dbReference>
<dbReference type="InterPro" id="IPR044751">
    <property type="entry name" value="Ion_transp-like_CBS"/>
</dbReference>
<proteinExistence type="inferred from homology"/>
<evidence type="ECO:0000256" key="4">
    <source>
        <dbReference type="ARBA" id="ARBA00022737"/>
    </source>
</evidence>
<dbReference type="InterPro" id="IPR046342">
    <property type="entry name" value="CBS_dom_sf"/>
</dbReference>
<keyword evidence="6 8" id="KW-0129">CBS domain</keyword>
<comment type="subcellular location">
    <subcellularLocation>
        <location evidence="1">Membrane</location>
        <topology evidence="1">Multi-pass membrane protein</topology>
    </subcellularLocation>
</comment>
<evidence type="ECO:0000256" key="9">
    <source>
        <dbReference type="PROSITE-ProRule" id="PRU01193"/>
    </source>
</evidence>
<comment type="similarity">
    <text evidence="2">Belongs to the UPF0053 family.</text>
</comment>
<organism evidence="13 14">
    <name type="scientific">Moryella indoligenes</name>
    <dbReference type="NCBI Taxonomy" id="371674"/>
    <lineage>
        <taxon>Bacteria</taxon>
        <taxon>Bacillati</taxon>
        <taxon>Bacillota</taxon>
        <taxon>Clostridia</taxon>
        <taxon>Lachnospirales</taxon>
        <taxon>Lachnospiraceae</taxon>
        <taxon>Moryella</taxon>
    </lineage>
</organism>
<evidence type="ECO:0000259" key="12">
    <source>
        <dbReference type="PROSITE" id="PS51846"/>
    </source>
</evidence>
<keyword evidence="7 9" id="KW-0472">Membrane</keyword>
<accession>A0AAE3V851</accession>
<comment type="caution">
    <text evidence="13">The sequence shown here is derived from an EMBL/GenBank/DDBJ whole genome shotgun (WGS) entry which is preliminary data.</text>
</comment>
<dbReference type="Gene3D" id="3.30.465.10">
    <property type="match status" value="1"/>
</dbReference>
<evidence type="ECO:0000256" key="7">
    <source>
        <dbReference type="ARBA" id="ARBA00023136"/>
    </source>
</evidence>
<dbReference type="Pfam" id="PF01595">
    <property type="entry name" value="CNNM"/>
    <property type="match status" value="1"/>
</dbReference>
<evidence type="ECO:0000259" key="11">
    <source>
        <dbReference type="PROSITE" id="PS51371"/>
    </source>
</evidence>
<name>A0AAE3V851_9FIRM</name>
<dbReference type="SUPFAM" id="SSF56176">
    <property type="entry name" value="FAD-binding/transporter-associated domain-like"/>
    <property type="match status" value="1"/>
</dbReference>
<feature type="domain" description="CBS" evidence="11">
    <location>
        <begin position="208"/>
        <end position="268"/>
    </location>
</feature>
<dbReference type="AlphaFoldDB" id="A0AAE3V851"/>
<dbReference type="RefSeq" id="WP_307251776.1">
    <property type="nucleotide sequence ID" value="NZ_JAUSTO010000001.1"/>
</dbReference>
<dbReference type="PROSITE" id="PS51371">
    <property type="entry name" value="CBS"/>
    <property type="match status" value="2"/>
</dbReference>
<evidence type="ECO:0000313" key="14">
    <source>
        <dbReference type="Proteomes" id="UP001241537"/>
    </source>
</evidence>
<dbReference type="PANTHER" id="PTHR22777:SF17">
    <property type="entry name" value="UPF0053 PROTEIN SLL0260"/>
    <property type="match status" value="1"/>
</dbReference>
<dbReference type="PANTHER" id="PTHR22777">
    <property type="entry name" value="HEMOLYSIN-RELATED"/>
    <property type="match status" value="1"/>
</dbReference>
<keyword evidence="3 9" id="KW-0812">Transmembrane</keyword>
<dbReference type="InterPro" id="IPR005170">
    <property type="entry name" value="Transptr-assoc_dom"/>
</dbReference>
<sequence length="423" mass="47442">MERTDILNLLVLAGLLMLSAFFSSSETALTTVNRIRIRTLAERGSKKALLLLRVFEQPEKMLSVILVGNNVVNLYASSLATTLTIHLFGNRAVGAATGLLTLAVLVFGELAPKTMATREAERISLRVAGTIRALMFLLTPVVYVVDVLTAAVLRVLGFHSSGRRETVTAEELRTIVRVGHEEGVIEQDERVLLDNVFDFGEILARDIMIPRIDMICVEEHDDYETLMELVRREKYTRIPVCRDSPDVIVGILNVKDLLFRDAEQLFSIPELMRAPLFTYEHKKTAELMVEMRKNFTNIAIVLDEYGVTAGMVTMEDILEEIVGEIRDEYDTDEEKSIRRVAPGEYLVDGNLRISELNDVLHIALSSEDFESVGGLVMGLLDHLPKKGESVSSSGVRLRVERMEKNRVAQLRLWCPAEKSVVNL</sequence>
<dbReference type="GO" id="GO:0050660">
    <property type="term" value="F:flavin adenine dinucleotide binding"/>
    <property type="evidence" value="ECO:0007669"/>
    <property type="project" value="InterPro"/>
</dbReference>